<evidence type="ECO:0000313" key="2">
    <source>
        <dbReference type="Proteomes" id="UP000808337"/>
    </source>
</evidence>
<dbReference type="Proteomes" id="UP000808337">
    <property type="component" value="Unassembled WGS sequence"/>
</dbReference>
<accession>A0A9D7SY17</accession>
<organism evidence="1 2">
    <name type="scientific">Candidatus Opimibacter skivensis</name>
    <dbReference type="NCBI Taxonomy" id="2982028"/>
    <lineage>
        <taxon>Bacteria</taxon>
        <taxon>Pseudomonadati</taxon>
        <taxon>Bacteroidota</taxon>
        <taxon>Saprospiria</taxon>
        <taxon>Saprospirales</taxon>
        <taxon>Saprospiraceae</taxon>
        <taxon>Candidatus Opimibacter</taxon>
    </lineage>
</organism>
<comment type="caution">
    <text evidence="1">The sequence shown here is derived from an EMBL/GenBank/DDBJ whole genome shotgun (WGS) entry which is preliminary data.</text>
</comment>
<protein>
    <submittedName>
        <fullName evidence="1">Uncharacterized protein</fullName>
    </submittedName>
</protein>
<dbReference type="EMBL" id="JADKGY010000029">
    <property type="protein sequence ID" value="MBK9984037.1"/>
    <property type="molecule type" value="Genomic_DNA"/>
</dbReference>
<sequence length="162" mass="18220">MNNRYKIFCSILVIGIFIFFAAASDLLDESTNVSIVLKPEDCEVKPVFTGTLKVQVSYTVKNGNPIPGVLGQIILSNQKIDDTDNCTSFYRTSLSADFVLDNNGKYTYETPPYSHDNKGDLWRVEVWLKSDPILNIPGFRDVKVAFYNTNLLQFNAQLPSPL</sequence>
<reference evidence="1 2" key="1">
    <citation type="submission" date="2020-10" db="EMBL/GenBank/DDBJ databases">
        <title>Connecting structure to function with the recovery of over 1000 high-quality activated sludge metagenome-assembled genomes encoding full-length rRNA genes using long-read sequencing.</title>
        <authorList>
            <person name="Singleton C.M."/>
            <person name="Petriglieri F."/>
            <person name="Kristensen J.M."/>
            <person name="Kirkegaard R.H."/>
            <person name="Michaelsen T.Y."/>
            <person name="Andersen M.H."/>
            <person name="Karst S.M."/>
            <person name="Dueholm M.S."/>
            <person name="Nielsen P.H."/>
            <person name="Albertsen M."/>
        </authorList>
    </citation>
    <scope>NUCLEOTIDE SEQUENCE [LARGE SCALE GENOMIC DNA]</scope>
    <source>
        <strain evidence="1">Ribe_18-Q3-R11-54_MAXAC.273</strain>
    </source>
</reference>
<gene>
    <name evidence="1" type="ORF">IPP15_16990</name>
</gene>
<evidence type="ECO:0000313" key="1">
    <source>
        <dbReference type="EMBL" id="MBK9984037.1"/>
    </source>
</evidence>
<proteinExistence type="predicted"/>
<name>A0A9D7SY17_9BACT</name>
<dbReference type="AlphaFoldDB" id="A0A9D7SY17"/>